<proteinExistence type="predicted"/>
<name>A0ABR7D6V7_9BACT</name>
<dbReference type="Proteomes" id="UP000646484">
    <property type="component" value="Unassembled WGS sequence"/>
</dbReference>
<evidence type="ECO:0000259" key="3">
    <source>
        <dbReference type="Pfam" id="PF16344"/>
    </source>
</evidence>
<comment type="caution">
    <text evidence="4">The sequence shown here is derived from an EMBL/GenBank/DDBJ whole genome shotgun (WGS) entry which is preliminary data.</text>
</comment>
<dbReference type="InterPro" id="IPR032508">
    <property type="entry name" value="FecR_C"/>
</dbReference>
<keyword evidence="1" id="KW-1133">Transmembrane helix</keyword>
<dbReference type="PANTHER" id="PTHR30273:SF2">
    <property type="entry name" value="PROTEIN FECR"/>
    <property type="match status" value="1"/>
</dbReference>
<evidence type="ECO:0000256" key="1">
    <source>
        <dbReference type="SAM" id="Phobius"/>
    </source>
</evidence>
<organism evidence="4 5">
    <name type="scientific">Butyricimonas hominis</name>
    <dbReference type="NCBI Taxonomy" id="2763032"/>
    <lineage>
        <taxon>Bacteria</taxon>
        <taxon>Pseudomonadati</taxon>
        <taxon>Bacteroidota</taxon>
        <taxon>Bacteroidia</taxon>
        <taxon>Bacteroidales</taxon>
        <taxon>Odoribacteraceae</taxon>
        <taxon>Butyricimonas</taxon>
    </lineage>
</organism>
<dbReference type="Gene3D" id="2.60.120.1440">
    <property type="match status" value="1"/>
</dbReference>
<dbReference type="InterPro" id="IPR006860">
    <property type="entry name" value="FecR"/>
</dbReference>
<feature type="transmembrane region" description="Helical" evidence="1">
    <location>
        <begin position="91"/>
        <end position="110"/>
    </location>
</feature>
<dbReference type="InterPro" id="IPR012373">
    <property type="entry name" value="Ferrdict_sens_TM"/>
</dbReference>
<feature type="domain" description="FecR protein" evidence="2">
    <location>
        <begin position="188"/>
        <end position="282"/>
    </location>
</feature>
<evidence type="ECO:0000259" key="2">
    <source>
        <dbReference type="Pfam" id="PF04773"/>
    </source>
</evidence>
<keyword evidence="1" id="KW-0812">Transmembrane</keyword>
<dbReference type="Gene3D" id="3.55.50.30">
    <property type="match status" value="1"/>
</dbReference>
<reference evidence="4 5" key="1">
    <citation type="submission" date="2020-08" db="EMBL/GenBank/DDBJ databases">
        <title>Genome public.</title>
        <authorList>
            <person name="Liu C."/>
            <person name="Sun Q."/>
        </authorList>
    </citation>
    <scope>NUCLEOTIDE SEQUENCE [LARGE SCALE GENOMIC DNA]</scope>
    <source>
        <strain evidence="4 5">NSJ-56</strain>
    </source>
</reference>
<evidence type="ECO:0000313" key="4">
    <source>
        <dbReference type="EMBL" id="MBC5623524.1"/>
    </source>
</evidence>
<dbReference type="PANTHER" id="PTHR30273">
    <property type="entry name" value="PERIPLASMIC SIGNAL SENSOR AND SIGMA FACTOR ACTIVATOR FECR-RELATED"/>
    <property type="match status" value="1"/>
</dbReference>
<sequence length="396" mass="45874">MNRADEVFRVSEMISRCILGELTDAEKLWLEKWVEVSPENKELFDRLVGEKMLSEKVRAYGRINRKEPLEELLNRKKQLERSVRRRRVTRVVGYAAAILLPLAVVFYFYIRPGRGVLPAEPRLEARVELPAGESKAILQLADGKVVELTPESSRHIARGDRVTIKQDSGIIKYKVDGSTMRQKERFNTITVPRGAEFSLELSDGTRVWLNAESRLRFPEEFVGRHRKVYLEGEAYFDVSCDPEKRFEVQTESAEIRVYGTEFNILAYKDEREITTTLVKGSVGIKVKGTKERVRLEPGEQACLVGNKITKREVDTEIYTAWMKGRLVFKSVRLEDMLRRLARWYNVDVVFSEESLKDVTFTGEVKKYEDFTEILEVIESTRTAHFQVKDRIVIVLK</sequence>
<feature type="domain" description="Protein FecR C-terminal" evidence="3">
    <location>
        <begin position="325"/>
        <end position="394"/>
    </location>
</feature>
<keyword evidence="5" id="KW-1185">Reference proteome</keyword>
<keyword evidence="1" id="KW-0472">Membrane</keyword>
<dbReference type="RefSeq" id="WP_186978555.1">
    <property type="nucleotide sequence ID" value="NZ_JACOOH010000011.1"/>
</dbReference>
<dbReference type="Pfam" id="PF16344">
    <property type="entry name" value="FecR_C"/>
    <property type="match status" value="1"/>
</dbReference>
<protein>
    <submittedName>
        <fullName evidence="4">FecR domain-containing protein</fullName>
    </submittedName>
</protein>
<dbReference type="Pfam" id="PF04773">
    <property type="entry name" value="FecR"/>
    <property type="match status" value="1"/>
</dbReference>
<evidence type="ECO:0000313" key="5">
    <source>
        <dbReference type="Proteomes" id="UP000646484"/>
    </source>
</evidence>
<gene>
    <name evidence="4" type="ORF">H8S64_20730</name>
</gene>
<dbReference type="EMBL" id="JACOOH010000011">
    <property type="protein sequence ID" value="MBC5623524.1"/>
    <property type="molecule type" value="Genomic_DNA"/>
</dbReference>
<accession>A0ABR7D6V7</accession>